<feature type="domain" description="HTH cro/C1-type" evidence="1">
    <location>
        <begin position="21"/>
        <end position="37"/>
    </location>
</feature>
<dbReference type="Gene3D" id="1.10.260.40">
    <property type="entry name" value="lambda repressor-like DNA-binding domains"/>
    <property type="match status" value="1"/>
</dbReference>
<comment type="caution">
    <text evidence="2">The sequence shown here is derived from an EMBL/GenBank/DDBJ whole genome shotgun (WGS) entry which is preliminary data.</text>
</comment>
<reference evidence="2 3" key="1">
    <citation type="submission" date="2020-01" db="EMBL/GenBank/DDBJ databases">
        <title>Insect and environment-associated Actinomycetes.</title>
        <authorList>
            <person name="Currrie C."/>
            <person name="Chevrette M."/>
            <person name="Carlson C."/>
            <person name="Stubbendieck R."/>
            <person name="Wendt-Pienkowski E."/>
        </authorList>
    </citation>
    <scope>NUCLEOTIDE SEQUENCE [LARGE SCALE GENOMIC DNA]</scope>
    <source>
        <strain evidence="2 3">SID14438</strain>
    </source>
</reference>
<evidence type="ECO:0000313" key="3">
    <source>
        <dbReference type="Proteomes" id="UP000471648"/>
    </source>
</evidence>
<accession>A0A6N9V0C1</accession>
<dbReference type="Proteomes" id="UP000471648">
    <property type="component" value="Unassembled WGS sequence"/>
</dbReference>
<evidence type="ECO:0000313" key="2">
    <source>
        <dbReference type="EMBL" id="NEB66133.1"/>
    </source>
</evidence>
<sequence>MPAPKSVDPTASLAALLGARIRRLRRAKGWSQTELAA</sequence>
<name>A0A6N9V0C1_STRMI</name>
<organism evidence="2 3">
    <name type="scientific">Streptomyces microflavus</name>
    <name type="common">Streptomyces lipmanii</name>
    <dbReference type="NCBI Taxonomy" id="1919"/>
    <lineage>
        <taxon>Bacteria</taxon>
        <taxon>Bacillati</taxon>
        <taxon>Actinomycetota</taxon>
        <taxon>Actinomycetes</taxon>
        <taxon>Kitasatosporales</taxon>
        <taxon>Streptomycetaceae</taxon>
        <taxon>Streptomyces</taxon>
    </lineage>
</organism>
<dbReference type="PROSITE" id="PS50943">
    <property type="entry name" value="HTH_CROC1"/>
    <property type="match status" value="1"/>
</dbReference>
<evidence type="ECO:0000259" key="1">
    <source>
        <dbReference type="PROSITE" id="PS50943"/>
    </source>
</evidence>
<feature type="non-terminal residue" evidence="2">
    <location>
        <position position="37"/>
    </location>
</feature>
<dbReference type="InterPro" id="IPR001387">
    <property type="entry name" value="Cro/C1-type_HTH"/>
</dbReference>
<dbReference type="SUPFAM" id="SSF47413">
    <property type="entry name" value="lambda repressor-like DNA-binding domains"/>
    <property type="match status" value="1"/>
</dbReference>
<gene>
    <name evidence="2" type="ORF">G3I39_03470</name>
</gene>
<dbReference type="GO" id="GO:0003677">
    <property type="term" value="F:DNA binding"/>
    <property type="evidence" value="ECO:0007669"/>
    <property type="project" value="InterPro"/>
</dbReference>
<dbReference type="InterPro" id="IPR010982">
    <property type="entry name" value="Lambda_DNA-bd_dom_sf"/>
</dbReference>
<dbReference type="EMBL" id="JAAGME010000171">
    <property type="protein sequence ID" value="NEB66133.1"/>
    <property type="molecule type" value="Genomic_DNA"/>
</dbReference>
<protein>
    <submittedName>
        <fullName evidence="2">XRE family transcriptional regulator</fullName>
    </submittedName>
</protein>
<proteinExistence type="predicted"/>
<dbReference type="AlphaFoldDB" id="A0A6N9V0C1"/>